<evidence type="ECO:0000313" key="1">
    <source>
        <dbReference type="EMBL" id="KAI7982842.1"/>
    </source>
</evidence>
<dbReference type="EMBL" id="CM045768">
    <property type="protein sequence ID" value="KAI7982842.1"/>
    <property type="molecule type" value="Genomic_DNA"/>
</dbReference>
<comment type="caution">
    <text evidence="1">The sequence shown here is derived from an EMBL/GenBank/DDBJ whole genome shotgun (WGS) entry which is preliminary data.</text>
</comment>
<keyword evidence="2" id="KW-1185">Reference proteome</keyword>
<organism evidence="1 2">
    <name type="scientific">Camellia lanceoleosa</name>
    <dbReference type="NCBI Taxonomy" id="1840588"/>
    <lineage>
        <taxon>Eukaryota</taxon>
        <taxon>Viridiplantae</taxon>
        <taxon>Streptophyta</taxon>
        <taxon>Embryophyta</taxon>
        <taxon>Tracheophyta</taxon>
        <taxon>Spermatophyta</taxon>
        <taxon>Magnoliopsida</taxon>
        <taxon>eudicotyledons</taxon>
        <taxon>Gunneridae</taxon>
        <taxon>Pentapetalae</taxon>
        <taxon>asterids</taxon>
        <taxon>Ericales</taxon>
        <taxon>Theaceae</taxon>
        <taxon>Camellia</taxon>
    </lineage>
</organism>
<protein>
    <submittedName>
        <fullName evidence="1">WRKY transcription factor 65</fullName>
    </submittedName>
</protein>
<dbReference type="Proteomes" id="UP001060215">
    <property type="component" value="Chromosome 11"/>
</dbReference>
<sequence length="353" mass="39958">MVSPENTNWLFDYGLIEDIAVPDANFPSCGCCSSQKAPFFCCCRTMEEEDMEERLLDSIELKKKKKKKKKITEARSTVMDGSHSEGLDSKITEELKPETQASKRRKVVQKTVVTVKIEANEGKQRSEGPPSDCWSWRKYGQKPIKGSPYPRGYYRCSTSKGCSAKKQVERSRTDASMLIITYTSSHNHPGPVLPTTNSLTVTTTEHSKLESPTEDQPTTTTPQKEDLEQEAQDQDQQPLINSEEDANEDHFHYSQSPFNNSQENPFAENLENTTTYEAPSVVLFEEEPLSCYNPPLPPPLMAFSAIDKSEEEYDFYDELEELPSSSSSSSSSSFFTSFLRNNFFDERILVHPS</sequence>
<accession>A0ACC0F2H1</accession>
<gene>
    <name evidence="1" type="ORF">LOK49_LG15G00113</name>
</gene>
<evidence type="ECO:0000313" key="2">
    <source>
        <dbReference type="Proteomes" id="UP001060215"/>
    </source>
</evidence>
<reference evidence="1 2" key="1">
    <citation type="journal article" date="2022" name="Plant J.">
        <title>Chromosome-level genome of Camellia lanceoleosa provides a valuable resource for understanding genome evolution and self-incompatibility.</title>
        <authorList>
            <person name="Gong W."/>
            <person name="Xiao S."/>
            <person name="Wang L."/>
            <person name="Liao Z."/>
            <person name="Chang Y."/>
            <person name="Mo W."/>
            <person name="Hu G."/>
            <person name="Li W."/>
            <person name="Zhao G."/>
            <person name="Zhu H."/>
            <person name="Hu X."/>
            <person name="Ji K."/>
            <person name="Xiang X."/>
            <person name="Song Q."/>
            <person name="Yuan D."/>
            <person name="Jin S."/>
            <person name="Zhang L."/>
        </authorList>
    </citation>
    <scope>NUCLEOTIDE SEQUENCE [LARGE SCALE GENOMIC DNA]</scope>
    <source>
        <strain evidence="1">SQ_2022a</strain>
    </source>
</reference>
<proteinExistence type="predicted"/>
<name>A0ACC0F2H1_9ERIC</name>